<feature type="transmembrane region" description="Helical" evidence="11">
    <location>
        <begin position="760"/>
        <end position="785"/>
    </location>
</feature>
<feature type="transmembrane region" description="Helical" evidence="11">
    <location>
        <begin position="63"/>
        <end position="85"/>
    </location>
</feature>
<proteinExistence type="inferred from homology"/>
<protein>
    <recommendedName>
        <fullName evidence="7">UNC93-like protein MFSD11</fullName>
    </recommendedName>
    <alternativeName>
        <fullName evidence="8">Major facilitator superfamily domain-containing protein 11</fullName>
    </alternativeName>
</protein>
<keyword evidence="3 11" id="KW-0812">Transmembrane</keyword>
<sequence>MNETVNFPGNQADYTGVYAVTKNQGLLACHNGLNDSAFPEAVQGNITCAEYHFPTFVKPFVKFLWVIFSFQMLLTVFWTRFFWLYPKIRRSIFKFTDANRGGSKSAISGARDWIQRNICCFMPRKLIGLPTTILKQATGVPEVDGNAENSYAFYRDFWAQPITEQDVRFGHKIFRLPNPFKWKWLFRLDSSLSPKSRIIISYTLILTSILGLLADFFIDIMFLQDLSTETLMDIKYIHITPGAVKAMALYEIPVMFATPLTAYVVYKMAWSHNIQSNLIGEVLIISLGYVLEDGPEMFLQYFYVDKYSGTDYSYPDNFATSGRATVLMSSFISLMIALFNIVNLLSLYGEFRLYLRFRSFRNTLNPRSTTTLLIVPETGSTGPDTLRQAADPERVEKLIPIVAELRQIAKEEQMKEKLAYDLYLIERELEKLDKKSRRPTRMTFRERLQMQEKEYEKQLKEQGQAARKENKREISKIINEEHDQIKSLIVAVFVLIGVLPFIANLMRLASSAYQIFKSRKYMDKCLKYNLVQNATDPSNWIATVTQPDIFDFACYKVTDYPLVFGNFFALGAHFILLVTIGIIYIIPQSPLKEFISEDSDTESEDSGDDQNREYGQMRRKAIKRRKSTRTPAGRTNRAKSALDGDLRKKYQKQVSRSKSVMSSPQSSFKNFNKPLPEEPRSDGVIIRNDILETRGSSVSETQTQNPPEKSIIKLQNRNVFFLGLAFLLLYTAFQTMNGILQTVLDSYYAQHPDHGAEVNGLVSLGIFYGVCALSVWFAPWVITLMSPVAGTVLITNSNPETISRNTGIFFLMFESSLFVGNTFIYFTFDGAEYISDSTRVVVFSCLTAVSFLGLLTLFLIRPLPEAQVANSSNALESQDESDTAQLVENDAQVLFQIVVWAYNGLEITFWSGILPTCIGNTMALPNRYSVVGLSGIVVGVGEMIGAFLTMITGKRSDPPRGPLIIFGMICQGIGFYLCLLYLPDDSTTSRIGTFSPTWAEPSTASILATAFFLGLGDSMYQNQIVSLIGLIFPEEENASASFALFQFIQCLAAAIAFFYSVYVGLMYQLLILVVFMLVGTSCFLYLEIKYAKKFPVGEES</sequence>
<feature type="transmembrane region" description="Helical" evidence="11">
    <location>
        <begin position="806"/>
        <end position="828"/>
    </location>
</feature>
<dbReference type="SUPFAM" id="SSF103473">
    <property type="entry name" value="MFS general substrate transporter"/>
    <property type="match status" value="1"/>
</dbReference>
<keyword evidence="13" id="KW-1185">Reference proteome</keyword>
<feature type="transmembrane region" description="Helical" evidence="11">
    <location>
        <begin position="485"/>
        <end position="503"/>
    </location>
</feature>
<dbReference type="Proteomes" id="UP001158576">
    <property type="component" value="Chromosome 2"/>
</dbReference>
<name>A0ABN7TA73_OIKDI</name>
<evidence type="ECO:0000256" key="9">
    <source>
        <dbReference type="SAM" id="Coils"/>
    </source>
</evidence>
<evidence type="ECO:0000313" key="12">
    <source>
        <dbReference type="EMBL" id="CAG5112277.1"/>
    </source>
</evidence>
<evidence type="ECO:0000256" key="2">
    <source>
        <dbReference type="ARBA" id="ARBA00009172"/>
    </source>
</evidence>
<keyword evidence="6" id="KW-0325">Glycoprotein</keyword>
<feature type="transmembrane region" description="Helical" evidence="11">
    <location>
        <begin position="199"/>
        <end position="223"/>
    </location>
</feature>
<evidence type="ECO:0000256" key="1">
    <source>
        <dbReference type="ARBA" id="ARBA00004141"/>
    </source>
</evidence>
<feature type="transmembrane region" description="Helical" evidence="11">
    <location>
        <begin position="928"/>
        <end position="951"/>
    </location>
</feature>
<evidence type="ECO:0000256" key="5">
    <source>
        <dbReference type="ARBA" id="ARBA00023136"/>
    </source>
</evidence>
<comment type="subcellular location">
    <subcellularLocation>
        <location evidence="1">Membrane</location>
        <topology evidence="1">Multi-pass membrane protein</topology>
    </subcellularLocation>
</comment>
<keyword evidence="5 11" id="KW-0472">Membrane</keyword>
<feature type="compositionally biased region" description="Basic residues" evidence="10">
    <location>
        <begin position="617"/>
        <end position="628"/>
    </location>
</feature>
<feature type="transmembrane region" description="Helical" evidence="11">
    <location>
        <begin position="278"/>
        <end position="304"/>
    </location>
</feature>
<feature type="coiled-coil region" evidence="9">
    <location>
        <begin position="441"/>
        <end position="472"/>
    </location>
</feature>
<feature type="transmembrane region" description="Helical" evidence="11">
    <location>
        <begin position="567"/>
        <end position="586"/>
    </location>
</feature>
<dbReference type="EMBL" id="OU015567">
    <property type="protein sequence ID" value="CAG5112277.1"/>
    <property type="molecule type" value="Genomic_DNA"/>
</dbReference>
<dbReference type="Pfam" id="PF05978">
    <property type="entry name" value="UNC-93"/>
    <property type="match status" value="1"/>
</dbReference>
<evidence type="ECO:0000313" key="13">
    <source>
        <dbReference type="Proteomes" id="UP001158576"/>
    </source>
</evidence>
<feature type="transmembrane region" description="Helical" evidence="11">
    <location>
        <begin position="840"/>
        <end position="860"/>
    </location>
</feature>
<feature type="transmembrane region" description="Helical" evidence="11">
    <location>
        <begin position="243"/>
        <end position="266"/>
    </location>
</feature>
<feature type="region of interest" description="Disordered" evidence="10">
    <location>
        <begin position="596"/>
        <end position="679"/>
    </location>
</feature>
<dbReference type="InterPro" id="IPR051617">
    <property type="entry name" value="UNC-93-like_regulator"/>
</dbReference>
<dbReference type="InterPro" id="IPR010291">
    <property type="entry name" value="Ion_channel_UNC-93"/>
</dbReference>
<evidence type="ECO:0000256" key="7">
    <source>
        <dbReference type="ARBA" id="ARBA00040302"/>
    </source>
</evidence>
<evidence type="ECO:0000256" key="3">
    <source>
        <dbReference type="ARBA" id="ARBA00022692"/>
    </source>
</evidence>
<keyword evidence="4 11" id="KW-1133">Transmembrane helix</keyword>
<accession>A0ABN7TA73</accession>
<reference evidence="12 13" key="1">
    <citation type="submission" date="2021-04" db="EMBL/GenBank/DDBJ databases">
        <authorList>
            <person name="Bliznina A."/>
        </authorList>
    </citation>
    <scope>NUCLEOTIDE SEQUENCE [LARGE SCALE GENOMIC DNA]</scope>
</reference>
<keyword evidence="9" id="KW-0175">Coiled coil</keyword>
<evidence type="ECO:0000256" key="8">
    <source>
        <dbReference type="ARBA" id="ARBA00041910"/>
    </source>
</evidence>
<evidence type="ECO:0000256" key="6">
    <source>
        <dbReference type="ARBA" id="ARBA00023180"/>
    </source>
</evidence>
<feature type="transmembrane region" description="Helical" evidence="11">
    <location>
        <begin position="324"/>
        <end position="348"/>
    </location>
</feature>
<feature type="transmembrane region" description="Helical" evidence="11">
    <location>
        <begin position="1040"/>
        <end position="1059"/>
    </location>
</feature>
<feature type="transmembrane region" description="Helical" evidence="11">
    <location>
        <begin position="719"/>
        <end position="740"/>
    </location>
</feature>
<feature type="compositionally biased region" description="Acidic residues" evidence="10">
    <location>
        <begin position="596"/>
        <end position="608"/>
    </location>
</feature>
<evidence type="ECO:0000256" key="11">
    <source>
        <dbReference type="SAM" id="Phobius"/>
    </source>
</evidence>
<dbReference type="PANTHER" id="PTHR23294">
    <property type="entry name" value="ET TRANSLATION PRODUCT-RELATED"/>
    <property type="match status" value="1"/>
</dbReference>
<dbReference type="PANTHER" id="PTHR23294:SF0">
    <property type="entry name" value="UNC93-LIKE PROTEIN MFSD11"/>
    <property type="match status" value="1"/>
</dbReference>
<evidence type="ECO:0000256" key="4">
    <source>
        <dbReference type="ARBA" id="ARBA00022989"/>
    </source>
</evidence>
<comment type="similarity">
    <text evidence="2">Belongs to the unc-93 family.</text>
</comment>
<feature type="transmembrane region" description="Helical" evidence="11">
    <location>
        <begin position="963"/>
        <end position="982"/>
    </location>
</feature>
<organism evidence="12 13">
    <name type="scientific">Oikopleura dioica</name>
    <name type="common">Tunicate</name>
    <dbReference type="NCBI Taxonomy" id="34765"/>
    <lineage>
        <taxon>Eukaryota</taxon>
        <taxon>Metazoa</taxon>
        <taxon>Chordata</taxon>
        <taxon>Tunicata</taxon>
        <taxon>Appendicularia</taxon>
        <taxon>Copelata</taxon>
        <taxon>Oikopleuridae</taxon>
        <taxon>Oikopleura</taxon>
    </lineage>
</organism>
<dbReference type="InterPro" id="IPR036259">
    <property type="entry name" value="MFS_trans_sf"/>
</dbReference>
<gene>
    <name evidence="12" type="ORF">OKIOD_LOCUS15272</name>
</gene>
<evidence type="ECO:0000256" key="10">
    <source>
        <dbReference type="SAM" id="MobiDB-lite"/>
    </source>
</evidence>
<feature type="compositionally biased region" description="Polar residues" evidence="10">
    <location>
        <begin position="652"/>
        <end position="670"/>
    </location>
</feature>
<feature type="transmembrane region" description="Helical" evidence="11">
    <location>
        <begin position="1065"/>
        <end position="1086"/>
    </location>
</feature>